<comment type="subunit">
    <text evidence="10">Monomer.</text>
</comment>
<dbReference type="Pfam" id="PF01715">
    <property type="entry name" value="IPPT"/>
    <property type="match status" value="1"/>
</dbReference>
<dbReference type="Gene3D" id="1.10.20.140">
    <property type="match status" value="1"/>
</dbReference>
<dbReference type="InterPro" id="IPR027417">
    <property type="entry name" value="P-loop_NTPase"/>
</dbReference>
<evidence type="ECO:0000313" key="15">
    <source>
        <dbReference type="Proteomes" id="UP000001508"/>
    </source>
</evidence>
<keyword evidence="7 10" id="KW-0067">ATP-binding</keyword>
<keyword evidence="6 10" id="KW-0547">Nucleotide-binding</keyword>
<dbReference type="AlphaFoldDB" id="D6Z1S7"/>
<dbReference type="EMBL" id="CP001940">
    <property type="protein sequence ID" value="ADH85502.1"/>
    <property type="molecule type" value="Genomic_DNA"/>
</dbReference>
<evidence type="ECO:0000256" key="7">
    <source>
        <dbReference type="ARBA" id="ARBA00022840"/>
    </source>
</evidence>
<evidence type="ECO:0000256" key="10">
    <source>
        <dbReference type="HAMAP-Rule" id="MF_00185"/>
    </source>
</evidence>
<proteinExistence type="inferred from homology"/>
<dbReference type="GO" id="GO:0005524">
    <property type="term" value="F:ATP binding"/>
    <property type="evidence" value="ECO:0007669"/>
    <property type="project" value="UniProtKB-UniRule"/>
</dbReference>
<feature type="region of interest" description="Interaction with substrate tRNA" evidence="10">
    <location>
        <begin position="50"/>
        <end position="53"/>
    </location>
</feature>
<feature type="region of interest" description="Interaction with substrate tRNA" evidence="10">
    <location>
        <begin position="174"/>
        <end position="178"/>
    </location>
</feature>
<comment type="catalytic activity">
    <reaction evidence="9 10 11">
        <text>adenosine(37) in tRNA + dimethylallyl diphosphate = N(6)-dimethylallyladenosine(37) in tRNA + diphosphate</text>
        <dbReference type="Rhea" id="RHEA:26482"/>
        <dbReference type="Rhea" id="RHEA-COMP:10162"/>
        <dbReference type="Rhea" id="RHEA-COMP:10375"/>
        <dbReference type="ChEBI" id="CHEBI:33019"/>
        <dbReference type="ChEBI" id="CHEBI:57623"/>
        <dbReference type="ChEBI" id="CHEBI:74411"/>
        <dbReference type="ChEBI" id="CHEBI:74415"/>
        <dbReference type="EC" id="2.5.1.75"/>
    </reaction>
</comment>
<dbReference type="HOGENOM" id="CLU_032616_0_1_7"/>
<sequence length="318" mass="35846">MKNFGQDLGIYRKNDRSTTVFCLVGPTAVGKTALALELARAYDAEIISVDSMQVYRYLDIGTAKATPEERRLVPHHLIDIVDPDEDYSLARFLADAAKALADIGRRGKAALLTGGTGLYLRGLREGIFDLGPVDEQLRAELARRLAEEGGAALHTELQRLDPESAGRIHPNDRQRLLRALEIFYHSGIPWSEHLRQSRQHALLPPEVPVIGLACQRDILYERINRRVESMLAAGLIDEVQGLLDRGYGPELPPMQAIGYRHMVQYLNGSWTLEQARELLARDTRRYAKRQLTWFRQTAGIKWCKPEDLTTIKGVIEQS</sequence>
<dbReference type="FunFam" id="1.10.20.140:FF:000001">
    <property type="entry name" value="tRNA dimethylallyltransferase"/>
    <property type="match status" value="1"/>
</dbReference>
<dbReference type="Proteomes" id="UP000001508">
    <property type="component" value="Chromosome"/>
</dbReference>
<organism evidence="14 15">
    <name type="scientific">Desulfurivibrio alkaliphilus (strain DSM 19089 / UNIQEM U267 / AHT2)</name>
    <dbReference type="NCBI Taxonomy" id="589865"/>
    <lineage>
        <taxon>Bacteria</taxon>
        <taxon>Pseudomonadati</taxon>
        <taxon>Thermodesulfobacteriota</taxon>
        <taxon>Desulfobulbia</taxon>
        <taxon>Desulfobulbales</taxon>
        <taxon>Desulfobulbaceae</taxon>
        <taxon>Desulfurivibrio</taxon>
    </lineage>
</organism>
<dbReference type="GO" id="GO:0006400">
    <property type="term" value="P:tRNA modification"/>
    <property type="evidence" value="ECO:0007669"/>
    <property type="project" value="TreeGrafter"/>
</dbReference>
<feature type="site" description="Interaction with substrate tRNA" evidence="10">
    <location>
        <position position="116"/>
    </location>
</feature>
<keyword evidence="15" id="KW-1185">Reference proteome</keyword>
<evidence type="ECO:0000256" key="2">
    <source>
        <dbReference type="ARBA" id="ARBA00003213"/>
    </source>
</evidence>
<comment type="cofactor">
    <cofactor evidence="1 10">
        <name>Mg(2+)</name>
        <dbReference type="ChEBI" id="CHEBI:18420"/>
    </cofactor>
</comment>
<keyword evidence="8 10" id="KW-0460">Magnesium</keyword>
<evidence type="ECO:0000256" key="3">
    <source>
        <dbReference type="ARBA" id="ARBA00005842"/>
    </source>
</evidence>
<dbReference type="PANTHER" id="PTHR11088">
    <property type="entry name" value="TRNA DIMETHYLALLYLTRANSFERASE"/>
    <property type="match status" value="1"/>
</dbReference>
<dbReference type="HAMAP" id="MF_00185">
    <property type="entry name" value="IPP_trans"/>
    <property type="match status" value="1"/>
</dbReference>
<feature type="binding site" evidence="10">
    <location>
        <begin position="27"/>
        <end position="32"/>
    </location>
    <ligand>
        <name>substrate</name>
    </ligand>
</feature>
<evidence type="ECO:0000256" key="6">
    <source>
        <dbReference type="ARBA" id="ARBA00022741"/>
    </source>
</evidence>
<evidence type="ECO:0000256" key="11">
    <source>
        <dbReference type="RuleBase" id="RU003783"/>
    </source>
</evidence>
<dbReference type="KEGG" id="dak:DaAHT2_0798"/>
<dbReference type="InParanoid" id="D6Z1S7"/>
<accession>D6Z1S7</accession>
<dbReference type="InterPro" id="IPR018022">
    <property type="entry name" value="IPT"/>
</dbReference>
<keyword evidence="4 10" id="KW-0808">Transferase</keyword>
<evidence type="ECO:0000256" key="1">
    <source>
        <dbReference type="ARBA" id="ARBA00001946"/>
    </source>
</evidence>
<evidence type="ECO:0000256" key="9">
    <source>
        <dbReference type="ARBA" id="ARBA00049563"/>
    </source>
</evidence>
<name>D6Z1S7_DESAT</name>
<dbReference type="STRING" id="589865.DaAHT2_0798"/>
<dbReference type="GO" id="GO:0052381">
    <property type="term" value="F:tRNA dimethylallyltransferase activity"/>
    <property type="evidence" value="ECO:0007669"/>
    <property type="project" value="UniProtKB-UniRule"/>
</dbReference>
<protein>
    <recommendedName>
        <fullName evidence="10">tRNA dimethylallyltransferase</fullName>
        <ecNumber evidence="10">2.5.1.75</ecNumber>
    </recommendedName>
    <alternativeName>
        <fullName evidence="10">Dimethylallyl diphosphate:tRNA dimethylallyltransferase</fullName>
        <shortName evidence="10">DMAPP:tRNA dimethylallyltransferase</shortName>
        <shortName evidence="10">DMATase</shortName>
    </alternativeName>
    <alternativeName>
        <fullName evidence="10">Isopentenyl-diphosphate:tRNA isopentenyltransferase</fullName>
        <shortName evidence="10">IPP transferase</shortName>
        <shortName evidence="10">IPPT</shortName>
        <shortName evidence="10">IPTase</shortName>
    </alternativeName>
</protein>
<evidence type="ECO:0000256" key="4">
    <source>
        <dbReference type="ARBA" id="ARBA00022679"/>
    </source>
</evidence>
<evidence type="ECO:0000256" key="13">
    <source>
        <dbReference type="RuleBase" id="RU003785"/>
    </source>
</evidence>
<evidence type="ECO:0000313" key="14">
    <source>
        <dbReference type="EMBL" id="ADH85502.1"/>
    </source>
</evidence>
<dbReference type="OrthoDB" id="9776390at2"/>
<dbReference type="InterPro" id="IPR039657">
    <property type="entry name" value="Dimethylallyltransferase"/>
</dbReference>
<keyword evidence="5 10" id="KW-0819">tRNA processing</keyword>
<evidence type="ECO:0000256" key="12">
    <source>
        <dbReference type="RuleBase" id="RU003784"/>
    </source>
</evidence>
<dbReference type="EC" id="2.5.1.75" evidence="10"/>
<gene>
    <name evidence="10" type="primary">miaA</name>
    <name evidence="14" type="ordered locus">DaAHT2_0798</name>
</gene>
<dbReference type="Gene3D" id="3.40.50.300">
    <property type="entry name" value="P-loop containing nucleotide triphosphate hydrolases"/>
    <property type="match status" value="1"/>
</dbReference>
<dbReference type="NCBIfam" id="TIGR00174">
    <property type="entry name" value="miaA"/>
    <property type="match status" value="1"/>
</dbReference>
<dbReference type="RefSeq" id="WP_013163032.1">
    <property type="nucleotide sequence ID" value="NC_014216.1"/>
</dbReference>
<feature type="binding site" evidence="10">
    <location>
        <begin position="25"/>
        <end position="32"/>
    </location>
    <ligand>
        <name>ATP</name>
        <dbReference type="ChEBI" id="CHEBI:30616"/>
    </ligand>
</feature>
<evidence type="ECO:0000256" key="5">
    <source>
        <dbReference type="ARBA" id="ARBA00022694"/>
    </source>
</evidence>
<dbReference type="PANTHER" id="PTHR11088:SF60">
    <property type="entry name" value="TRNA DIMETHYLALLYLTRANSFERASE"/>
    <property type="match status" value="1"/>
</dbReference>
<reference evidence="15" key="1">
    <citation type="submission" date="2010-02" db="EMBL/GenBank/DDBJ databases">
        <title>Complete sequence of Desulfurivibrio alkaliphilus AHT2.</title>
        <authorList>
            <consortium name="US DOE Joint Genome Institute"/>
            <person name="Pitluck S."/>
            <person name="Chertkov O."/>
            <person name="Detter J.C."/>
            <person name="Han C."/>
            <person name="Tapia R."/>
            <person name="Larimer F."/>
            <person name="Land M."/>
            <person name="Hauser L."/>
            <person name="Kyrpides N."/>
            <person name="Mikhailova N."/>
            <person name="Sorokin D.Y."/>
            <person name="Muyzer G."/>
            <person name="Woyke T."/>
        </authorList>
    </citation>
    <scope>NUCLEOTIDE SEQUENCE [LARGE SCALE GENOMIC DNA]</scope>
    <source>
        <strain evidence="15">DSM 19089 / UNIQEM U267 / AHT2</strain>
    </source>
</reference>
<comment type="similarity">
    <text evidence="3 10 13">Belongs to the IPP transferase family.</text>
</comment>
<dbReference type="eggNOG" id="COG0324">
    <property type="taxonomic scope" value="Bacteria"/>
</dbReference>
<comment type="caution">
    <text evidence="10">Lacks conserved residue(s) required for the propagation of feature annotation.</text>
</comment>
<feature type="site" description="Interaction with substrate tRNA" evidence="10">
    <location>
        <position position="138"/>
    </location>
</feature>
<evidence type="ECO:0000256" key="8">
    <source>
        <dbReference type="ARBA" id="ARBA00022842"/>
    </source>
</evidence>
<dbReference type="FunCoup" id="D6Z1S7">
    <property type="interactions" value="407"/>
</dbReference>
<dbReference type="SUPFAM" id="SSF52540">
    <property type="entry name" value="P-loop containing nucleoside triphosphate hydrolases"/>
    <property type="match status" value="2"/>
</dbReference>
<comment type="function">
    <text evidence="2 10 12">Catalyzes the transfer of a dimethylallyl group onto the adenine at position 37 in tRNAs that read codons beginning with uridine, leading to the formation of N6-(dimethylallyl)adenosine (i(6)A).</text>
</comment>